<keyword evidence="3" id="KW-0812">Transmembrane</keyword>
<dbReference type="AlphaFoldDB" id="A0A7G9YGI5"/>
<protein>
    <recommendedName>
        <fullName evidence="4">PGF-CTERM archaeal protein-sorting signal domain-containing protein</fullName>
    </recommendedName>
</protein>
<reference evidence="5" key="1">
    <citation type="submission" date="2020-06" db="EMBL/GenBank/DDBJ databases">
        <title>Unique genomic features of the anaerobic methanotrophic archaea.</title>
        <authorList>
            <person name="Chadwick G.L."/>
            <person name="Skennerton C.T."/>
            <person name="Laso-Perez R."/>
            <person name="Leu A.O."/>
            <person name="Speth D.R."/>
            <person name="Yu H."/>
            <person name="Morgan-Lang C."/>
            <person name="Hatzenpichler R."/>
            <person name="Goudeau D."/>
            <person name="Malmstrom R."/>
            <person name="Brazelton W.J."/>
            <person name="Woyke T."/>
            <person name="Hallam S.J."/>
            <person name="Tyson G.W."/>
            <person name="Wegener G."/>
            <person name="Boetius A."/>
            <person name="Orphan V."/>
        </authorList>
    </citation>
    <scope>NUCLEOTIDE SEQUENCE</scope>
</reference>
<evidence type="ECO:0000256" key="1">
    <source>
        <dbReference type="ARBA" id="ARBA00022729"/>
    </source>
</evidence>
<evidence type="ECO:0000256" key="2">
    <source>
        <dbReference type="SAM" id="MobiDB-lite"/>
    </source>
</evidence>
<feature type="compositionally biased region" description="Low complexity" evidence="2">
    <location>
        <begin position="397"/>
        <end position="414"/>
    </location>
</feature>
<dbReference type="PANTHER" id="PTHR42754">
    <property type="entry name" value="ENDOGLUCANASE"/>
    <property type="match status" value="1"/>
</dbReference>
<dbReference type="EMBL" id="MT631241">
    <property type="protein sequence ID" value="QNO47119.1"/>
    <property type="molecule type" value="Genomic_DNA"/>
</dbReference>
<organism evidence="5">
    <name type="scientific">Candidatus Methanogaster sp. ANME-2c ERB4</name>
    <dbReference type="NCBI Taxonomy" id="2759911"/>
    <lineage>
        <taxon>Archaea</taxon>
        <taxon>Methanobacteriati</taxon>
        <taxon>Methanobacteriota</taxon>
        <taxon>Stenosarchaea group</taxon>
        <taxon>Methanomicrobia</taxon>
        <taxon>Methanosarcinales</taxon>
        <taxon>ANME-2 cluster</taxon>
        <taxon>Candidatus Methanogasteraceae</taxon>
        <taxon>Candidatus Methanogaster</taxon>
    </lineage>
</organism>
<evidence type="ECO:0000256" key="3">
    <source>
        <dbReference type="SAM" id="Phobius"/>
    </source>
</evidence>
<evidence type="ECO:0000313" key="5">
    <source>
        <dbReference type="EMBL" id="QNO47119.1"/>
    </source>
</evidence>
<evidence type="ECO:0000259" key="4">
    <source>
        <dbReference type="Pfam" id="PF18204"/>
    </source>
</evidence>
<proteinExistence type="predicted"/>
<dbReference type="PANTHER" id="PTHR42754:SF1">
    <property type="entry name" value="LIPOPROTEIN"/>
    <property type="match status" value="1"/>
</dbReference>
<feature type="domain" description="PGF-CTERM archaeal protein-sorting signal" evidence="4">
    <location>
        <begin position="430"/>
        <end position="452"/>
    </location>
</feature>
<feature type="region of interest" description="Disordered" evidence="2">
    <location>
        <begin position="390"/>
        <end position="426"/>
    </location>
</feature>
<keyword evidence="1" id="KW-0732">Signal</keyword>
<dbReference type="Pfam" id="PF18204">
    <property type="entry name" value="PGF-CTERM"/>
    <property type="match status" value="1"/>
</dbReference>
<keyword evidence="3" id="KW-0472">Membrane</keyword>
<keyword evidence="3" id="KW-1133">Transmembrane helix</keyword>
<feature type="transmembrane region" description="Helical" evidence="3">
    <location>
        <begin position="432"/>
        <end position="449"/>
    </location>
</feature>
<dbReference type="SUPFAM" id="SSF69304">
    <property type="entry name" value="Tricorn protease N-terminal domain"/>
    <property type="match status" value="1"/>
</dbReference>
<gene>
    <name evidence="5" type="ORF">PLINODHC_00013</name>
</gene>
<sequence length="453" mass="49352">MRKKLLILLLLCLVFIFIGISSAEPVEEWHKTFGGPWSDNSYSVQQTTDGGYIIIGESKSSERNNVFCLIKTDMNGNREWDTTFNNSCCDRCFSGQQTADGGYILLGFTKSEGTLYDFWLIKTNSNGTQEWDKIFGGISFDFGYSVQQTTDEGYIVVGLTNSYGAGFADVWLIKTDSNGNMGWDRTFGGASDDRGDSVQQTSDGGYIITGRTSSYGAGFQDVWLIKTDSNGNMEWNRTFGGSGDDWGRSVQQTSDDGYIIACLIYGVDSIDVGLIKTDSDGNEEWNKTFGGAELDMGFSVQQTSDGGYIVAGGTWSYGTEGDVWLIKTDSNGNEEWNKTFGGAEMDEGRAVQQTSDGGYIIAGDTRSYGVEQCDILLLKVKGDEVGEIPTPTPTPIETPTTLPTTPIQTPVTTPKEVTQTPVTPLPSETTPGFEAMFAIVGILVIAYVLRRKG</sequence>
<dbReference type="InterPro" id="IPR026371">
    <property type="entry name" value="PGF_CTERM"/>
</dbReference>
<feature type="compositionally biased region" description="Polar residues" evidence="2">
    <location>
        <begin position="415"/>
        <end position="426"/>
    </location>
</feature>
<accession>A0A7G9YGI5</accession>
<name>A0A7G9YGI5_9EURY</name>